<protein>
    <recommendedName>
        <fullName evidence="2">DUF6533 domain-containing protein</fullName>
    </recommendedName>
</protein>
<evidence type="ECO:0000256" key="1">
    <source>
        <dbReference type="SAM" id="Phobius"/>
    </source>
</evidence>
<feature type="transmembrane region" description="Helical" evidence="1">
    <location>
        <begin position="61"/>
        <end position="81"/>
    </location>
</feature>
<feature type="transmembrane region" description="Helical" evidence="1">
    <location>
        <begin position="166"/>
        <end position="190"/>
    </location>
</feature>
<sequence length="354" mass="39362">MSSPFEITPEFMYEIWVQRAAVVAGYTLLVYDYFLTLGDEVEYIWNTPWTPVKLVHLTNRYVVLFGYTLICIQATGFVAAITGGCEFYAIFLGVYIVISLETSHVLVVLRAWAIWGGDRRVLRSVVAAYVASLASIVAAVSKGEDFSNFEPTVTSVCYRPVPDRAWLFYFASLVVDSLMFCLTMSGLWSYRRTLNNGSLKLIQALMRGATAFYVVNVCFDILGIVSWTRYQSSPTASAIPAIMTPVLAISSQRVVHDFRQLAPRSWCPQELSLVINQQLGEFQSWPKYADEAAPGSMVLEGNSELASETSSSIDEFDIEIDDNGQVRWLVRSPGRLHDTAINQLASTITTSGVA</sequence>
<feature type="transmembrane region" description="Helical" evidence="1">
    <location>
        <begin position="211"/>
        <end position="230"/>
    </location>
</feature>
<reference evidence="4" key="2">
    <citation type="submission" date="2015-01" db="EMBL/GenBank/DDBJ databases">
        <title>Evolutionary Origins and Diversification of the Mycorrhizal Mutualists.</title>
        <authorList>
            <consortium name="DOE Joint Genome Institute"/>
            <consortium name="Mycorrhizal Genomics Consortium"/>
            <person name="Kohler A."/>
            <person name="Kuo A."/>
            <person name="Nagy L.G."/>
            <person name="Floudas D."/>
            <person name="Copeland A."/>
            <person name="Barry K.W."/>
            <person name="Cichocki N."/>
            <person name="Veneault-Fourrey C."/>
            <person name="LaButti K."/>
            <person name="Lindquist E.A."/>
            <person name="Lipzen A."/>
            <person name="Lundell T."/>
            <person name="Morin E."/>
            <person name="Murat C."/>
            <person name="Riley R."/>
            <person name="Ohm R."/>
            <person name="Sun H."/>
            <person name="Tunlid A."/>
            <person name="Henrissat B."/>
            <person name="Grigoriev I.V."/>
            <person name="Hibbett D.S."/>
            <person name="Martin F."/>
        </authorList>
    </citation>
    <scope>NUCLEOTIDE SEQUENCE [LARGE SCALE GENOMIC DNA]</scope>
    <source>
        <strain evidence="4">Marx 270</strain>
    </source>
</reference>
<dbReference type="Proteomes" id="UP000054217">
    <property type="component" value="Unassembled WGS sequence"/>
</dbReference>
<reference evidence="3 4" key="1">
    <citation type="submission" date="2014-04" db="EMBL/GenBank/DDBJ databases">
        <authorList>
            <consortium name="DOE Joint Genome Institute"/>
            <person name="Kuo A."/>
            <person name="Kohler A."/>
            <person name="Costa M.D."/>
            <person name="Nagy L.G."/>
            <person name="Floudas D."/>
            <person name="Copeland A."/>
            <person name="Barry K.W."/>
            <person name="Cichocki N."/>
            <person name="Veneault-Fourrey C."/>
            <person name="LaButti K."/>
            <person name="Lindquist E.A."/>
            <person name="Lipzen A."/>
            <person name="Lundell T."/>
            <person name="Morin E."/>
            <person name="Murat C."/>
            <person name="Sun H."/>
            <person name="Tunlid A."/>
            <person name="Henrissat B."/>
            <person name="Grigoriev I.V."/>
            <person name="Hibbett D.S."/>
            <person name="Martin F."/>
            <person name="Nordberg H.P."/>
            <person name="Cantor M.N."/>
            <person name="Hua S.X."/>
        </authorList>
    </citation>
    <scope>NUCLEOTIDE SEQUENCE [LARGE SCALE GENOMIC DNA]</scope>
    <source>
        <strain evidence="3 4">Marx 270</strain>
    </source>
</reference>
<dbReference type="AlphaFoldDB" id="A0A0C3J366"/>
<feature type="transmembrane region" description="Helical" evidence="1">
    <location>
        <begin position="121"/>
        <end position="141"/>
    </location>
</feature>
<feature type="transmembrane region" description="Helical" evidence="1">
    <location>
        <begin position="87"/>
        <end position="109"/>
    </location>
</feature>
<dbReference type="InParanoid" id="A0A0C3J366"/>
<evidence type="ECO:0000313" key="4">
    <source>
        <dbReference type="Proteomes" id="UP000054217"/>
    </source>
</evidence>
<dbReference type="InterPro" id="IPR045340">
    <property type="entry name" value="DUF6533"/>
</dbReference>
<keyword evidence="1" id="KW-1133">Transmembrane helix</keyword>
<dbReference type="HOGENOM" id="CLU_035509_3_0_1"/>
<evidence type="ECO:0000259" key="2">
    <source>
        <dbReference type="Pfam" id="PF20151"/>
    </source>
</evidence>
<dbReference type="EMBL" id="KN831976">
    <property type="protein sequence ID" value="KIO03523.1"/>
    <property type="molecule type" value="Genomic_DNA"/>
</dbReference>
<accession>A0A0C3J366</accession>
<keyword evidence="1" id="KW-0472">Membrane</keyword>
<dbReference type="OrthoDB" id="2638860at2759"/>
<name>A0A0C3J366_PISTI</name>
<evidence type="ECO:0000313" key="3">
    <source>
        <dbReference type="EMBL" id="KIO03523.1"/>
    </source>
</evidence>
<keyword evidence="4" id="KW-1185">Reference proteome</keyword>
<organism evidence="3 4">
    <name type="scientific">Pisolithus tinctorius Marx 270</name>
    <dbReference type="NCBI Taxonomy" id="870435"/>
    <lineage>
        <taxon>Eukaryota</taxon>
        <taxon>Fungi</taxon>
        <taxon>Dikarya</taxon>
        <taxon>Basidiomycota</taxon>
        <taxon>Agaricomycotina</taxon>
        <taxon>Agaricomycetes</taxon>
        <taxon>Agaricomycetidae</taxon>
        <taxon>Boletales</taxon>
        <taxon>Sclerodermatineae</taxon>
        <taxon>Pisolithaceae</taxon>
        <taxon>Pisolithus</taxon>
    </lineage>
</organism>
<feature type="domain" description="DUF6533" evidence="2">
    <location>
        <begin position="22"/>
        <end position="65"/>
    </location>
</feature>
<proteinExistence type="predicted"/>
<dbReference type="Pfam" id="PF20151">
    <property type="entry name" value="DUF6533"/>
    <property type="match status" value="1"/>
</dbReference>
<keyword evidence="1" id="KW-0812">Transmembrane</keyword>
<gene>
    <name evidence="3" type="ORF">M404DRAFT_1001464</name>
</gene>